<keyword evidence="5" id="KW-1185">Reference proteome</keyword>
<dbReference type="Proteomes" id="UP001470230">
    <property type="component" value="Unassembled WGS sequence"/>
</dbReference>
<evidence type="ECO:0000256" key="1">
    <source>
        <dbReference type="SAM" id="MobiDB-lite"/>
    </source>
</evidence>
<dbReference type="SMART" id="SM00091">
    <property type="entry name" value="PAS"/>
    <property type="match status" value="1"/>
</dbReference>
<feature type="region of interest" description="Disordered" evidence="1">
    <location>
        <begin position="1014"/>
        <end position="1035"/>
    </location>
</feature>
<sequence length="1312" mass="150822">MNTFIKLRIKLLLKKGEKKEKKEENNFSENSEKVDSSEKFQLFGDPSPQLTGYENFSVSKCLFVLRIAIIMKSQVFLDGRLLDMLAAKVESDEDKIQLAFLICYFHDYQSIFFALLTSLKRAKFLPFLREFQLFQLRCYDICCHPSSAIEGIEEIIRETSILEVYLRSYWQIIDSECSSYEEARLKVIGDENIENSLPENFKMKANLFSQFDRLSRAIHSCQSKWIALISLYPNNIQVADEYTKFLINCHGDFIGASEWKTVSCLIQDGKTYKFNPAQVSFLRAFPSYAKQVIPKSTLIKGFDDIEFIDKVENIDNLIEMPEARFEFQRSVNSAYPISISIFMFLSIFSFLFILVFWVYGICCFSKFQMMIESIYYLMGASLLSQKISINFISGIMDYGTLPDIDIFPSQNEIFSTIFSNGFNDRIGNRFTPSLIPLNDDYKSNLYDVAELSVEIINYLRNSVLLEIENKNDFQLVLDVFYNHSVQSDYYISKDESILSTSNLQSLLISHIVYYFSLSVNESYDFIDDPGLYHAISAGDIVINKLDEVAESVLKCNEKILNSNKFTYSGVIYILTAVYILFSVVFVWIAFYFVRRSFVSIMSSLCHFPKNVKQKAICSIIKKDKNSNYNENIDDLDVKNLQFKIKNVVLIALIISTLIHFVLGGCIFYFHFIDDKFKSNFISITELSHYYSLETSKAVEVLYSLMAANTFGKIIPAVDQKYKDKVALAIKDFVRIHQQCWNYSVQGDCGIKGEYLKAINDLKSKEKCPQWANKTYHELIACLAEEPAVNAFIDLTNTLIGRISDPNLFKTDQFKQYIHFVLAHLYYDIQNFAFLLSMGAENKKNDFVTIIDTFGGMSILVAFALFIWNIYIYIKIRDIFKLLFAFISRVLPSDLITNSNLLSELLGIKMNSKSLSENSEVSFLVQESSTPIVFLDRTTLIEFVNNAFTRTFGYEANFIVGQKISALIDDESILFYLDTLKFFETKKCEVKTIHCKKGNGNKALFEITIIPIHSTQKEKHDSHHKKEELSDDSDDSKSSFINRIALVFSEKTSKINLEKKCQQMKSLTDKIMKAVFPEIINLYIDGHLKMCAICIIKFQNSFSSQISYNRVLQQRQNMYELLHERLKIYPLLAPLDCKNGLFTIVACRKNDPTELAIECLSFVFNICDELSITKDLNSNMILRQFFAVVETDGEVILGWSGDVTKKTVLTGHLIDRALKVLDYSSLVGTVCVSKKTYECIMQHDYVFNERVIDEEIDGSSSIYSIESNMESIYESTKLARNNNMNESNATNGFTNSFIEKLKIEEGFFANNGE</sequence>
<dbReference type="EMBL" id="JAPFFF010000048">
    <property type="protein sequence ID" value="KAK8840203.1"/>
    <property type="molecule type" value="Genomic_DNA"/>
</dbReference>
<feature type="transmembrane region" description="Helical" evidence="2">
    <location>
        <begin position="570"/>
        <end position="593"/>
    </location>
</feature>
<keyword evidence="2" id="KW-0812">Transmembrane</keyword>
<feature type="compositionally biased region" description="Basic and acidic residues" evidence="1">
    <location>
        <begin position="1014"/>
        <end position="1027"/>
    </location>
</feature>
<proteinExistence type="predicted"/>
<evidence type="ECO:0000256" key="2">
    <source>
        <dbReference type="SAM" id="Phobius"/>
    </source>
</evidence>
<dbReference type="PROSITE" id="PS50112">
    <property type="entry name" value="PAS"/>
    <property type="match status" value="1"/>
</dbReference>
<evidence type="ECO:0000259" key="3">
    <source>
        <dbReference type="PROSITE" id="PS50112"/>
    </source>
</evidence>
<evidence type="ECO:0000313" key="4">
    <source>
        <dbReference type="EMBL" id="KAK8840203.1"/>
    </source>
</evidence>
<protein>
    <recommendedName>
        <fullName evidence="3">PAS domain-containing protein</fullName>
    </recommendedName>
</protein>
<dbReference type="Pfam" id="PF13426">
    <property type="entry name" value="PAS_9"/>
    <property type="match status" value="1"/>
</dbReference>
<keyword evidence="2" id="KW-1133">Transmembrane helix</keyword>
<name>A0ABR2H1X9_9EUKA</name>
<feature type="domain" description="PAS" evidence="3">
    <location>
        <begin position="916"/>
        <end position="971"/>
    </location>
</feature>
<dbReference type="CDD" id="cd00130">
    <property type="entry name" value="PAS"/>
    <property type="match status" value="1"/>
</dbReference>
<dbReference type="NCBIfam" id="TIGR00229">
    <property type="entry name" value="sensory_box"/>
    <property type="match status" value="1"/>
</dbReference>
<reference evidence="4 5" key="1">
    <citation type="submission" date="2024-04" db="EMBL/GenBank/DDBJ databases">
        <title>Tritrichomonas musculus Genome.</title>
        <authorList>
            <person name="Alves-Ferreira E."/>
            <person name="Grigg M."/>
            <person name="Lorenzi H."/>
            <person name="Galac M."/>
        </authorList>
    </citation>
    <scope>NUCLEOTIDE SEQUENCE [LARGE SCALE GENOMIC DNA]</scope>
    <source>
        <strain evidence="4 5">EAF2021</strain>
    </source>
</reference>
<feature type="transmembrane region" description="Helical" evidence="2">
    <location>
        <begin position="334"/>
        <end position="359"/>
    </location>
</feature>
<dbReference type="SUPFAM" id="SSF55785">
    <property type="entry name" value="PYP-like sensor domain (PAS domain)"/>
    <property type="match status" value="1"/>
</dbReference>
<dbReference type="InterPro" id="IPR035965">
    <property type="entry name" value="PAS-like_dom_sf"/>
</dbReference>
<evidence type="ECO:0000313" key="5">
    <source>
        <dbReference type="Proteomes" id="UP001470230"/>
    </source>
</evidence>
<keyword evidence="2" id="KW-0472">Membrane</keyword>
<feature type="transmembrane region" description="Helical" evidence="2">
    <location>
        <begin position="853"/>
        <end position="873"/>
    </location>
</feature>
<dbReference type="Gene3D" id="3.30.450.20">
    <property type="entry name" value="PAS domain"/>
    <property type="match status" value="1"/>
</dbReference>
<feature type="transmembrane region" description="Helical" evidence="2">
    <location>
        <begin position="647"/>
        <end position="671"/>
    </location>
</feature>
<gene>
    <name evidence="4" type="ORF">M9Y10_031147</name>
</gene>
<dbReference type="InterPro" id="IPR000014">
    <property type="entry name" value="PAS"/>
</dbReference>
<comment type="caution">
    <text evidence="4">The sequence shown here is derived from an EMBL/GenBank/DDBJ whole genome shotgun (WGS) entry which is preliminary data.</text>
</comment>
<accession>A0ABR2H1X9</accession>
<organism evidence="4 5">
    <name type="scientific">Tritrichomonas musculus</name>
    <dbReference type="NCBI Taxonomy" id="1915356"/>
    <lineage>
        <taxon>Eukaryota</taxon>
        <taxon>Metamonada</taxon>
        <taxon>Parabasalia</taxon>
        <taxon>Tritrichomonadida</taxon>
        <taxon>Tritrichomonadidae</taxon>
        <taxon>Tritrichomonas</taxon>
    </lineage>
</organism>